<evidence type="ECO:0008006" key="9">
    <source>
        <dbReference type="Google" id="ProtNLM"/>
    </source>
</evidence>
<comment type="caution">
    <text evidence="7">The sequence shown here is derived from an EMBL/GenBank/DDBJ whole genome shotgun (WGS) entry which is preliminary data.</text>
</comment>
<gene>
    <name evidence="7" type="ORF">SSUR61_0741</name>
</gene>
<keyword evidence="4 6" id="KW-1133">Transmembrane helix</keyword>
<organism evidence="7 8">
    <name type="scientific">Streptococcus suis R61</name>
    <dbReference type="NCBI Taxonomy" id="996306"/>
    <lineage>
        <taxon>Bacteria</taxon>
        <taxon>Bacillati</taxon>
        <taxon>Bacillota</taxon>
        <taxon>Bacilli</taxon>
        <taxon>Lactobacillales</taxon>
        <taxon>Streptococcaceae</taxon>
        <taxon>Streptococcus</taxon>
    </lineage>
</organism>
<proteinExistence type="predicted"/>
<reference evidence="7 8" key="1">
    <citation type="submission" date="2011-03" db="EMBL/GenBank/DDBJ databases">
        <title>Deep-sequencing identification of multiple resistance mechanism for the high antibiotic-resistance strain Streptococcus suis R61.</title>
        <authorList>
            <person name="Hu P."/>
            <person name="Yang M."/>
            <person name="Jin M."/>
            <person name="Xiao J."/>
        </authorList>
    </citation>
    <scope>NUCLEOTIDE SEQUENCE [LARGE SCALE GENOMIC DNA]</scope>
    <source>
        <strain evidence="7 8">R61</strain>
    </source>
</reference>
<keyword evidence="2" id="KW-1003">Cell membrane</keyword>
<keyword evidence="5 6" id="KW-0472">Membrane</keyword>
<evidence type="ECO:0000256" key="3">
    <source>
        <dbReference type="ARBA" id="ARBA00022692"/>
    </source>
</evidence>
<dbReference type="AlphaFoldDB" id="A0AA87F9Q9"/>
<name>A0AA87F9Q9_STRSU</name>
<feature type="transmembrane region" description="Helical" evidence="6">
    <location>
        <begin position="466"/>
        <end position="488"/>
    </location>
</feature>
<dbReference type="Proteomes" id="UP000004014">
    <property type="component" value="Unassembled WGS sequence"/>
</dbReference>
<evidence type="ECO:0000256" key="5">
    <source>
        <dbReference type="ARBA" id="ARBA00023136"/>
    </source>
</evidence>
<feature type="transmembrane region" description="Helical" evidence="6">
    <location>
        <begin position="434"/>
        <end position="454"/>
    </location>
</feature>
<feature type="transmembrane region" description="Helical" evidence="6">
    <location>
        <begin position="341"/>
        <end position="360"/>
    </location>
</feature>
<dbReference type="EMBL" id="AEYY01000022">
    <property type="protein sequence ID" value="EHC03221.1"/>
    <property type="molecule type" value="Genomic_DNA"/>
</dbReference>
<evidence type="ECO:0000256" key="1">
    <source>
        <dbReference type="ARBA" id="ARBA00004651"/>
    </source>
</evidence>
<feature type="transmembrane region" description="Helical" evidence="6">
    <location>
        <begin position="125"/>
        <end position="145"/>
    </location>
</feature>
<dbReference type="GO" id="GO:0005886">
    <property type="term" value="C:plasma membrane"/>
    <property type="evidence" value="ECO:0007669"/>
    <property type="project" value="UniProtKB-SubCell"/>
</dbReference>
<evidence type="ECO:0000256" key="4">
    <source>
        <dbReference type="ARBA" id="ARBA00022989"/>
    </source>
</evidence>
<dbReference type="PANTHER" id="PTHR30250">
    <property type="entry name" value="PST FAMILY PREDICTED COLANIC ACID TRANSPORTER"/>
    <property type="match status" value="1"/>
</dbReference>
<sequence length="505" mass="57180">MEVEKTKMKKKIFRTVLTSYLSQLVGIVFGFIAPGLIISHFGSDLRGLGVTLSAYLGYFAAFDSSVPTIVQAQLYKPLADKDYKKVNTILSSAEQFFRRQGLMFVLYALLVGIGLPFIIQMPFDRWTILVLTLISAFGTFVEYMFRRKHRMLLRADGKSYVSMSIGIGIRVVTQLSVIVAVTAGISYLGYKSLMAGLGLLTPILIWLYVKRHYPFLKNESTEVIPLKNNPLAVIDHILYTTRNSSAIFIISYFNGLALVSVFTLYTRFVSMFSSLAITAFNNLDFVLGHQLATKSIEETRKSYQHQVYLWHNWFVFIYTVAACLFMAFLSHYARKFSGADYVQPLFAYVYLVADFLQNARTMSSYAFKAAGHWERNRKSFIFESIVLIVLSLVLFLSVGLVGLAVAAVVANLYRLFYNNHYLSREILYIDGKKSSLMSVGGALFIVVVGLSFQFLYPFQVTSYLDFILPGLAALVYVAVLLFVCNWVLSQEFRQLTKKLVVRVFG</sequence>
<feature type="transmembrane region" description="Helical" evidence="6">
    <location>
        <begin position="310"/>
        <end position="329"/>
    </location>
</feature>
<comment type="subcellular location">
    <subcellularLocation>
        <location evidence="1">Cell membrane</location>
        <topology evidence="1">Multi-pass membrane protein</topology>
    </subcellularLocation>
</comment>
<feature type="transmembrane region" description="Helical" evidence="6">
    <location>
        <begin position="55"/>
        <end position="75"/>
    </location>
</feature>
<dbReference type="InterPro" id="IPR050833">
    <property type="entry name" value="Poly_Biosynth_Transport"/>
</dbReference>
<protein>
    <recommendedName>
        <fullName evidence="9">Sugar isomerase</fullName>
    </recommendedName>
</protein>
<feature type="transmembrane region" description="Helical" evidence="6">
    <location>
        <begin position="380"/>
        <end position="413"/>
    </location>
</feature>
<dbReference type="PANTHER" id="PTHR30250:SF11">
    <property type="entry name" value="O-ANTIGEN TRANSPORTER-RELATED"/>
    <property type="match status" value="1"/>
</dbReference>
<feature type="transmembrane region" description="Helical" evidence="6">
    <location>
        <begin position="165"/>
        <end position="187"/>
    </location>
</feature>
<evidence type="ECO:0000313" key="7">
    <source>
        <dbReference type="EMBL" id="EHC03221.1"/>
    </source>
</evidence>
<accession>A0AA87F9Q9</accession>
<feature type="transmembrane region" description="Helical" evidence="6">
    <location>
        <begin position="101"/>
        <end position="119"/>
    </location>
</feature>
<evidence type="ECO:0000313" key="8">
    <source>
        <dbReference type="Proteomes" id="UP000004014"/>
    </source>
</evidence>
<feature type="transmembrane region" description="Helical" evidence="6">
    <location>
        <begin position="193"/>
        <end position="209"/>
    </location>
</feature>
<feature type="transmembrane region" description="Helical" evidence="6">
    <location>
        <begin position="20"/>
        <end position="43"/>
    </location>
</feature>
<evidence type="ECO:0000256" key="2">
    <source>
        <dbReference type="ARBA" id="ARBA00022475"/>
    </source>
</evidence>
<evidence type="ECO:0000256" key="6">
    <source>
        <dbReference type="SAM" id="Phobius"/>
    </source>
</evidence>
<keyword evidence="3 6" id="KW-0812">Transmembrane</keyword>
<feature type="transmembrane region" description="Helical" evidence="6">
    <location>
        <begin position="246"/>
        <end position="265"/>
    </location>
</feature>